<evidence type="ECO:0000313" key="2">
    <source>
        <dbReference type="EMBL" id="MCU6801193.1"/>
    </source>
</evidence>
<feature type="transmembrane region" description="Helical" evidence="1">
    <location>
        <begin position="6"/>
        <end position="30"/>
    </location>
</feature>
<dbReference type="EMBL" id="JAOQJF010000043">
    <property type="protein sequence ID" value="MCU6801193.1"/>
    <property type="molecule type" value="Genomic_DNA"/>
</dbReference>
<evidence type="ECO:0000256" key="1">
    <source>
        <dbReference type="SAM" id="Phobius"/>
    </source>
</evidence>
<keyword evidence="3" id="KW-1185">Reference proteome</keyword>
<comment type="caution">
    <text evidence="2">The sequence shown here is derived from an EMBL/GenBank/DDBJ whole genome shotgun (WGS) entry which is preliminary data.</text>
</comment>
<accession>A0ABT2V2S9</accession>
<name>A0ABT2V2S9_9FIRM</name>
<organism evidence="2 3">
    <name type="scientific">Alitiscatomonas aceti</name>
    <dbReference type="NCBI Taxonomy" id="2981724"/>
    <lineage>
        <taxon>Bacteria</taxon>
        <taxon>Bacillati</taxon>
        <taxon>Bacillota</taxon>
        <taxon>Clostridia</taxon>
        <taxon>Lachnospirales</taxon>
        <taxon>Lachnospiraceae</taxon>
        <taxon>Alitiscatomonas</taxon>
    </lineage>
</organism>
<keyword evidence="1" id="KW-1133">Transmembrane helix</keyword>
<protein>
    <submittedName>
        <fullName evidence="2">Uncharacterized protein</fullName>
    </submittedName>
</protein>
<dbReference type="Proteomes" id="UP001652395">
    <property type="component" value="Unassembled WGS sequence"/>
</dbReference>
<keyword evidence="1" id="KW-0472">Membrane</keyword>
<dbReference type="RefSeq" id="WP_158360132.1">
    <property type="nucleotide sequence ID" value="NZ_JAOQJF010000043.1"/>
</dbReference>
<proteinExistence type="predicted"/>
<reference evidence="2 3" key="1">
    <citation type="journal article" date="2021" name="ISME Commun">
        <title>Automated analysis of genomic sequences facilitates high-throughput and comprehensive description of bacteria.</title>
        <authorList>
            <person name="Hitch T.C.A."/>
        </authorList>
    </citation>
    <scope>NUCLEOTIDE SEQUENCE [LARGE SCALE GENOMIC DNA]</scope>
    <source>
        <strain evidence="3">f_CCE</strain>
    </source>
</reference>
<evidence type="ECO:0000313" key="3">
    <source>
        <dbReference type="Proteomes" id="UP001652395"/>
    </source>
</evidence>
<keyword evidence="1" id="KW-0812">Transmembrane</keyword>
<sequence>MNISDSAITIIACSITAISAIIAPAVSAYIQVRYQYKIKTIDLFFNAKLKAYHDFMEATIDLPSSDSQVLKNFDHMSAAALLLSTPETQAAIALYGQALIENVPSEIIGNVQANAILAMQKDLYEFDNYRNKDKNT</sequence>
<gene>
    <name evidence="2" type="ORF">OCV69_14875</name>
</gene>